<keyword evidence="4" id="KW-1185">Reference proteome</keyword>
<keyword evidence="2" id="KW-0812">Transmembrane</keyword>
<feature type="compositionally biased region" description="Acidic residues" evidence="1">
    <location>
        <begin position="202"/>
        <end position="226"/>
    </location>
</feature>
<name>A0ABP7PIW4_9ACTN</name>
<feature type="transmembrane region" description="Helical" evidence="2">
    <location>
        <begin position="61"/>
        <end position="80"/>
    </location>
</feature>
<dbReference type="EMBL" id="BAAAZW010000008">
    <property type="protein sequence ID" value="GAA3966303.1"/>
    <property type="molecule type" value="Genomic_DNA"/>
</dbReference>
<feature type="transmembrane region" description="Helical" evidence="2">
    <location>
        <begin position="92"/>
        <end position="112"/>
    </location>
</feature>
<keyword evidence="2" id="KW-0472">Membrane</keyword>
<protein>
    <recommendedName>
        <fullName evidence="5">TIGR02234 family membrane protein</fullName>
    </recommendedName>
</protein>
<feature type="transmembrane region" description="Helical" evidence="2">
    <location>
        <begin position="143"/>
        <end position="165"/>
    </location>
</feature>
<feature type="compositionally biased region" description="Low complexity" evidence="1">
    <location>
        <begin position="183"/>
        <end position="192"/>
    </location>
</feature>
<organism evidence="3 4">
    <name type="scientific">Gordonia caeni</name>
    <dbReference type="NCBI Taxonomy" id="1007097"/>
    <lineage>
        <taxon>Bacteria</taxon>
        <taxon>Bacillati</taxon>
        <taxon>Actinomycetota</taxon>
        <taxon>Actinomycetes</taxon>
        <taxon>Mycobacteriales</taxon>
        <taxon>Gordoniaceae</taxon>
        <taxon>Gordonia</taxon>
    </lineage>
</organism>
<feature type="compositionally biased region" description="Basic and acidic residues" evidence="1">
    <location>
        <begin position="227"/>
        <end position="236"/>
    </location>
</feature>
<proteinExistence type="predicted"/>
<reference evidence="4" key="1">
    <citation type="journal article" date="2019" name="Int. J. Syst. Evol. Microbiol.">
        <title>The Global Catalogue of Microorganisms (GCM) 10K type strain sequencing project: providing services to taxonomists for standard genome sequencing and annotation.</title>
        <authorList>
            <consortium name="The Broad Institute Genomics Platform"/>
            <consortium name="The Broad Institute Genome Sequencing Center for Infectious Disease"/>
            <person name="Wu L."/>
            <person name="Ma J."/>
        </authorList>
    </citation>
    <scope>NUCLEOTIDE SEQUENCE [LARGE SCALE GENOMIC DNA]</scope>
    <source>
        <strain evidence="4">JCM 16923</strain>
    </source>
</reference>
<dbReference type="Proteomes" id="UP001418444">
    <property type="component" value="Unassembled WGS sequence"/>
</dbReference>
<evidence type="ECO:0000313" key="4">
    <source>
        <dbReference type="Proteomes" id="UP001418444"/>
    </source>
</evidence>
<keyword evidence="2" id="KW-1133">Transmembrane helix</keyword>
<feature type="transmembrane region" description="Helical" evidence="2">
    <location>
        <begin position="7"/>
        <end position="29"/>
    </location>
</feature>
<evidence type="ECO:0000256" key="2">
    <source>
        <dbReference type="SAM" id="Phobius"/>
    </source>
</evidence>
<dbReference type="RefSeq" id="WP_344785003.1">
    <property type="nucleotide sequence ID" value="NZ_BAAAZW010000008.1"/>
</dbReference>
<sequence length="236" mass="25117">MQQQQRRLYSFAIGLVAVLTIGSTLAPWVTLDKLGVPASWNGIGRTSDAALADEGVGPHAYGWWVVAAAVVALLAGLLLLGSASLARRAVPVLWVATIGVLAALAVPITALVNPDWLIGDFFHEIGARDLAQLMGRDFLNVPVLIFVIVALLLLAVLCAGTALTLRPIRTRLRISIDRGTDGKPVAKATPAKATEKVSPETTPEDDVEEDVDEDVDEDAVEEADEVPADRTKADER</sequence>
<evidence type="ECO:0008006" key="5">
    <source>
        <dbReference type="Google" id="ProtNLM"/>
    </source>
</evidence>
<accession>A0ABP7PIW4</accession>
<comment type="caution">
    <text evidence="3">The sequence shown here is derived from an EMBL/GenBank/DDBJ whole genome shotgun (WGS) entry which is preliminary data.</text>
</comment>
<gene>
    <name evidence="3" type="ORF">GCM10022231_28980</name>
</gene>
<evidence type="ECO:0000256" key="1">
    <source>
        <dbReference type="SAM" id="MobiDB-lite"/>
    </source>
</evidence>
<evidence type="ECO:0000313" key="3">
    <source>
        <dbReference type="EMBL" id="GAA3966303.1"/>
    </source>
</evidence>
<feature type="region of interest" description="Disordered" evidence="1">
    <location>
        <begin position="180"/>
        <end position="236"/>
    </location>
</feature>